<dbReference type="Proteomes" id="UP000186609">
    <property type="component" value="Chromosome"/>
</dbReference>
<evidence type="ECO:0000313" key="2">
    <source>
        <dbReference type="Proteomes" id="UP000186609"/>
    </source>
</evidence>
<dbReference type="EMBL" id="CP019236">
    <property type="protein sequence ID" value="APW39154.1"/>
    <property type="molecule type" value="Genomic_DNA"/>
</dbReference>
<organism evidence="1 2">
    <name type="scientific">Rhodoferax koreensis</name>
    <dbReference type="NCBI Taxonomy" id="1842727"/>
    <lineage>
        <taxon>Bacteria</taxon>
        <taxon>Pseudomonadati</taxon>
        <taxon>Pseudomonadota</taxon>
        <taxon>Betaproteobacteria</taxon>
        <taxon>Burkholderiales</taxon>
        <taxon>Comamonadaceae</taxon>
        <taxon>Rhodoferax</taxon>
    </lineage>
</organism>
<dbReference type="Pfam" id="PF10636">
    <property type="entry name" value="hemP"/>
    <property type="match status" value="1"/>
</dbReference>
<evidence type="ECO:0008006" key="3">
    <source>
        <dbReference type="Google" id="ProtNLM"/>
    </source>
</evidence>
<keyword evidence="2" id="KW-1185">Reference proteome</keyword>
<proteinExistence type="predicted"/>
<dbReference type="OrthoDB" id="5348353at2"/>
<name>A0A1P8JZH4_9BURK</name>
<dbReference type="AlphaFoldDB" id="A0A1P8JZH4"/>
<dbReference type="RefSeq" id="WP_076201306.1">
    <property type="nucleotide sequence ID" value="NZ_CP019236.1"/>
</dbReference>
<dbReference type="Gene3D" id="2.10.70.10">
    <property type="entry name" value="Complement Module, domain 1"/>
    <property type="match status" value="1"/>
</dbReference>
<dbReference type="InterPro" id="IPR019600">
    <property type="entry name" value="Hemin_uptake_protein_HemP"/>
</dbReference>
<dbReference type="KEGG" id="rhy:RD110_19655"/>
<evidence type="ECO:0000313" key="1">
    <source>
        <dbReference type="EMBL" id="APW39154.1"/>
    </source>
</evidence>
<sequence length="74" mass="7879">MYANLAARPSFNAASGENANSVLQGMRDAAVAGVQALSVESRDLLKGHKAVEIRHNGAVYRLQSTKLGKLILTK</sequence>
<protein>
    <recommendedName>
        <fullName evidence="3">Hemin transporter HemP</fullName>
    </recommendedName>
</protein>
<reference evidence="1 2" key="1">
    <citation type="submission" date="2017-01" db="EMBL/GenBank/DDBJ databases">
        <authorList>
            <person name="Mah S.A."/>
            <person name="Swanson W.J."/>
            <person name="Moy G.W."/>
            <person name="Vacquier V.D."/>
        </authorList>
    </citation>
    <scope>NUCLEOTIDE SEQUENCE [LARGE SCALE GENOMIC DNA]</scope>
    <source>
        <strain evidence="1 2">DCY110</strain>
    </source>
</reference>
<accession>A0A1P8JZH4</accession>
<gene>
    <name evidence="1" type="ORF">RD110_19655</name>
</gene>
<dbReference type="STRING" id="1842727.RD110_19655"/>